<organism evidence="1 2">
    <name type="scientific">Lactococcus lactis subsp. lactis</name>
    <name type="common">Streptococcus lactis</name>
    <dbReference type="NCBI Taxonomy" id="1360"/>
    <lineage>
        <taxon>Bacteria</taxon>
        <taxon>Bacillati</taxon>
        <taxon>Bacillota</taxon>
        <taxon>Bacilli</taxon>
        <taxon>Lactobacillales</taxon>
        <taxon>Streptococcaceae</taxon>
        <taxon>Lactococcus</taxon>
    </lineage>
</organism>
<gene>
    <name evidence="1" type="ORF">M20_0451</name>
</gene>
<dbReference type="EMBL" id="LKLU01000024">
    <property type="protein sequence ID" value="KSU22623.1"/>
    <property type="molecule type" value="Genomic_DNA"/>
</dbReference>
<dbReference type="PATRIC" id="fig|1360.100.peg.69"/>
<evidence type="ECO:0000313" key="2">
    <source>
        <dbReference type="Proteomes" id="UP000053719"/>
    </source>
</evidence>
<dbReference type="Proteomes" id="UP000053719">
    <property type="component" value="Unassembled WGS sequence"/>
</dbReference>
<name>A0A0V8C0M6_LACLL</name>
<sequence length="94" mass="10720">MENQENKVELDDLIRGLGIISNVMLMGRLLPTETSDLKDVSNEQMIMNYNNLCEMTEVYTDHLISGLSEVEKNWRTDNVDASKFRKIEAVIKAG</sequence>
<dbReference type="RefSeq" id="WP_058208222.1">
    <property type="nucleotide sequence ID" value="NZ_LKLH01000081.1"/>
</dbReference>
<dbReference type="AlphaFoldDB" id="A0A0V8C0M6"/>
<proteinExistence type="predicted"/>
<protein>
    <submittedName>
        <fullName evidence="1">Uncharacterized protein</fullName>
    </submittedName>
</protein>
<comment type="caution">
    <text evidence="1">The sequence shown here is derived from an EMBL/GenBank/DDBJ whole genome shotgun (WGS) entry which is preliminary data.</text>
</comment>
<reference evidence="2" key="1">
    <citation type="submission" date="2015-10" db="EMBL/GenBank/DDBJ databases">
        <title>Draft Genome Sequences of 11 Lactococcus lactis subspecies cremoris strains.</title>
        <authorList>
            <person name="Wels M."/>
            <person name="Backus L."/>
            <person name="Boekhorst J."/>
            <person name="Dijkstra A."/>
            <person name="Beerthuizen M."/>
            <person name="Kelly W."/>
            <person name="Siezen R."/>
            <person name="Bachmann H."/>
            <person name="Van Hijum S."/>
        </authorList>
    </citation>
    <scope>NUCLEOTIDE SEQUENCE [LARGE SCALE GENOMIC DNA]</scope>
    <source>
        <strain evidence="2">M20</strain>
    </source>
</reference>
<evidence type="ECO:0000313" key="1">
    <source>
        <dbReference type="EMBL" id="KSU22623.1"/>
    </source>
</evidence>
<accession>A0A0V8C0M6</accession>